<keyword evidence="4" id="KW-1185">Reference proteome</keyword>
<evidence type="ECO:0000256" key="1">
    <source>
        <dbReference type="SAM" id="SignalP"/>
    </source>
</evidence>
<dbReference type="PROSITE" id="PS51257">
    <property type="entry name" value="PROKAR_LIPOPROTEIN"/>
    <property type="match status" value="1"/>
</dbReference>
<keyword evidence="1" id="KW-0732">Signal</keyword>
<accession>A0A4R3K588</accession>
<dbReference type="GO" id="GO:0009228">
    <property type="term" value="P:thiamine biosynthetic process"/>
    <property type="evidence" value="ECO:0007669"/>
    <property type="project" value="InterPro"/>
</dbReference>
<dbReference type="AlphaFoldDB" id="A0A4R3K588"/>
<dbReference type="EMBL" id="SLZZ01000014">
    <property type="protein sequence ID" value="TCS77943.1"/>
    <property type="molecule type" value="Genomic_DNA"/>
</dbReference>
<name>A0A4R3K588_9FIRM</name>
<feature type="domain" description="SsuA/THI5-like" evidence="2">
    <location>
        <begin position="43"/>
        <end position="259"/>
    </location>
</feature>
<proteinExistence type="predicted"/>
<protein>
    <submittedName>
        <fullName evidence="3">ABC-type nitrate/sulfonate/bicarbonate transport system substrate-binding protein</fullName>
    </submittedName>
</protein>
<dbReference type="SUPFAM" id="SSF53850">
    <property type="entry name" value="Periplasmic binding protein-like II"/>
    <property type="match status" value="1"/>
</dbReference>
<evidence type="ECO:0000313" key="3">
    <source>
        <dbReference type="EMBL" id="TCS77943.1"/>
    </source>
</evidence>
<dbReference type="OrthoDB" id="9815602at2"/>
<feature type="chain" id="PRO_5039582363" evidence="1">
    <location>
        <begin position="20"/>
        <end position="330"/>
    </location>
</feature>
<evidence type="ECO:0000313" key="4">
    <source>
        <dbReference type="Proteomes" id="UP000295726"/>
    </source>
</evidence>
<dbReference type="Pfam" id="PF09084">
    <property type="entry name" value="NMT1"/>
    <property type="match status" value="1"/>
</dbReference>
<dbReference type="PANTHER" id="PTHR31528">
    <property type="entry name" value="4-AMINO-5-HYDROXYMETHYL-2-METHYLPYRIMIDINE PHOSPHATE SYNTHASE THI11-RELATED"/>
    <property type="match status" value="1"/>
</dbReference>
<comment type="caution">
    <text evidence="3">The sequence shown here is derived from an EMBL/GenBank/DDBJ whole genome shotgun (WGS) entry which is preliminary data.</text>
</comment>
<evidence type="ECO:0000259" key="2">
    <source>
        <dbReference type="Pfam" id="PF09084"/>
    </source>
</evidence>
<dbReference type="RefSeq" id="WP_132381818.1">
    <property type="nucleotide sequence ID" value="NZ_DAISCH010000241.1"/>
</dbReference>
<gene>
    <name evidence="3" type="ORF">EDD59_114101</name>
</gene>
<dbReference type="PANTHER" id="PTHR31528:SF3">
    <property type="entry name" value="THIAMINE BIOSYNTHESIS PROTEIN HI_0357-RELATED"/>
    <property type="match status" value="1"/>
</dbReference>
<dbReference type="InterPro" id="IPR027939">
    <property type="entry name" value="NMT1/THI5"/>
</dbReference>
<sequence>MKKNILAVLLSAALAGSMAGCATKEKPSGDLQKITFVLDWVPNTNHTGIYVAKEKGYFEAAGLDVEIVQPPEDGAEMLVGAEKAQFGISAQDGLMPALIGDNAIPVEAVAAVVQHNTSGIISRKGEGMERPKGLEGKKYATWDKDLEKAMIKNVMEEDGGDFSKVELIPSTVTDEVSALQSKSVDAIWIFYGWTGIASKVADFGTDYFAFKDINSTFDFYTPVIIGNTNWMEKKPDATKAFLSAVKKGYEYTIDHPEEAVDILCKAAPELDKELVAASQKYLNEQYKAEVEQWGYIDPDRWNGFYNWVSENGLSETKISENTGFTDDYLE</sequence>
<feature type="signal peptide" evidence="1">
    <location>
        <begin position="1"/>
        <end position="19"/>
    </location>
</feature>
<dbReference type="Proteomes" id="UP000295726">
    <property type="component" value="Unassembled WGS sequence"/>
</dbReference>
<reference evidence="3 4" key="1">
    <citation type="submission" date="2019-03" db="EMBL/GenBank/DDBJ databases">
        <title>Genomic Encyclopedia of Type Strains, Phase IV (KMG-IV): sequencing the most valuable type-strain genomes for metagenomic binning, comparative biology and taxonomic classification.</title>
        <authorList>
            <person name="Goeker M."/>
        </authorList>
    </citation>
    <scope>NUCLEOTIDE SEQUENCE [LARGE SCALE GENOMIC DNA]</scope>
    <source>
        <strain evidence="3 4">DSM 29489</strain>
    </source>
</reference>
<dbReference type="InterPro" id="IPR015168">
    <property type="entry name" value="SsuA/THI5"/>
</dbReference>
<dbReference type="Gene3D" id="3.40.190.10">
    <property type="entry name" value="Periplasmic binding protein-like II"/>
    <property type="match status" value="2"/>
</dbReference>
<organism evidence="3 4">
    <name type="scientific">Muricomes intestini</name>
    <dbReference type="NCBI Taxonomy" id="1796634"/>
    <lineage>
        <taxon>Bacteria</taxon>
        <taxon>Bacillati</taxon>
        <taxon>Bacillota</taxon>
        <taxon>Clostridia</taxon>
        <taxon>Lachnospirales</taxon>
        <taxon>Lachnospiraceae</taxon>
        <taxon>Muricomes</taxon>
    </lineage>
</organism>